<protein>
    <submittedName>
        <fullName evidence="2">Uncharacterized protein</fullName>
    </submittedName>
</protein>
<evidence type="ECO:0000256" key="1">
    <source>
        <dbReference type="SAM" id="MobiDB-lite"/>
    </source>
</evidence>
<organism evidence="2 3">
    <name type="scientific">Hypsizygus marmoreus</name>
    <name type="common">White beech mushroom</name>
    <name type="synonym">Agaricus marmoreus</name>
    <dbReference type="NCBI Taxonomy" id="39966"/>
    <lineage>
        <taxon>Eukaryota</taxon>
        <taxon>Fungi</taxon>
        <taxon>Dikarya</taxon>
        <taxon>Basidiomycota</taxon>
        <taxon>Agaricomycotina</taxon>
        <taxon>Agaricomycetes</taxon>
        <taxon>Agaricomycetidae</taxon>
        <taxon>Agaricales</taxon>
        <taxon>Tricholomatineae</taxon>
        <taxon>Lyophyllaceae</taxon>
        <taxon>Hypsizygus</taxon>
    </lineage>
</organism>
<sequence>MEVLYRDSNGEFLRPTFEDTSDKNFSWGHLSRTSQALALAARALKDVPVEQYSKETGPSGEYLELEWSREIDWFRPGMPWRGYIPGLSADNPYGWFNEFTATAWGLAWLDRDDQHGYVFNNAWRDACLNDLNSIAHCCATIREHGIYPSGNPIPTPFADNITGTMYPSLHAAEEQATTLKRHMLDSIAFVWWFKEMFENWTTGLPADVVDRVNTWTAGLTVKRGFLVDLTRDWESVDIARLVACDVPVIYAWTPAEANNPRFQRLSPAFAMAYWGYVDSIPGGREGYFGVPDLRDRFPDVMNYDSFLQNGMAGFVDDGFRPGPEWDSRRVFVCDFQGWRRREITDLNVKRALRTRYYARMLWIETDRVILYWRFRPRPTTQGSTLMDEDADEERVHEIRALHQFKYAPHSGRSYDKERGEIEYPRPVSTPLHPHVARHTIQENLNTRRRWPAHPSSPSSRSGSREARRMAPYPRSPEQRQAGGNNARLDNEVLPGERPSLASRLSDAVTSPPPPSLAQRLSSPGANPTDDTLLTDAHSVSSTGSALFQDAEPDWRMVALAEWTSSARTWSKPMFPSFPTVTTGEACVWNPVIFEYGVLQVRSCETDVRLRLHAVLQGPDATLEDILSWAIHRGLRFAIGYPDAELQRFLPAIVTEADYAVGNLYNGIEHDPDLEWTRGATDFIARWRAAATKVLLRPHARAAVFLGGPISWISRLFRGDELIADAMMGPSVQVTVHRKGDLDARHPDTLWYDQLSSSECNILYGFIPGDKNKPETDKTLWPTEAQLWECLSAYSGTWSDVCETIYASIWSKIEQGLAEPRTKGGWNQFLRNSRYTEPAGLRPRSADWEHADKEIDTHFPLAREWNGKRLTDITLPLEYQM</sequence>
<keyword evidence="3" id="KW-1185">Reference proteome</keyword>
<proteinExistence type="predicted"/>
<dbReference type="Proteomes" id="UP000076154">
    <property type="component" value="Unassembled WGS sequence"/>
</dbReference>
<evidence type="ECO:0000313" key="3">
    <source>
        <dbReference type="Proteomes" id="UP000076154"/>
    </source>
</evidence>
<accession>A0A369K3R8</accession>
<comment type="caution">
    <text evidence="2">The sequence shown here is derived from an EMBL/GenBank/DDBJ whole genome shotgun (WGS) entry which is preliminary data.</text>
</comment>
<name>A0A369K3R8_HYPMA</name>
<feature type="compositionally biased region" description="Polar residues" evidence="1">
    <location>
        <begin position="518"/>
        <end position="535"/>
    </location>
</feature>
<dbReference type="InParanoid" id="A0A369K3R8"/>
<feature type="region of interest" description="Disordered" evidence="1">
    <location>
        <begin position="442"/>
        <end position="535"/>
    </location>
</feature>
<dbReference type="EMBL" id="LUEZ02000010">
    <property type="protein sequence ID" value="RDB29279.1"/>
    <property type="molecule type" value="Genomic_DNA"/>
</dbReference>
<dbReference type="OrthoDB" id="3059469at2759"/>
<reference evidence="2" key="1">
    <citation type="submission" date="2018-04" db="EMBL/GenBank/DDBJ databases">
        <title>Whole genome sequencing of Hypsizygus marmoreus.</title>
        <authorList>
            <person name="Choi I.-G."/>
            <person name="Min B."/>
            <person name="Kim J.-G."/>
            <person name="Kim S."/>
            <person name="Oh Y.-L."/>
            <person name="Kong W.-S."/>
            <person name="Park H."/>
            <person name="Jeong J."/>
            <person name="Song E.-S."/>
        </authorList>
    </citation>
    <scope>NUCLEOTIDE SEQUENCE [LARGE SCALE GENOMIC DNA]</scope>
    <source>
        <strain evidence="2">51987-8</strain>
    </source>
</reference>
<feature type="compositionally biased region" description="Low complexity" evidence="1">
    <location>
        <begin position="452"/>
        <end position="461"/>
    </location>
</feature>
<dbReference type="AlphaFoldDB" id="A0A369K3R8"/>
<evidence type="ECO:0000313" key="2">
    <source>
        <dbReference type="EMBL" id="RDB29279.1"/>
    </source>
</evidence>
<gene>
    <name evidence="2" type="ORF">Hypma_014870</name>
</gene>